<dbReference type="VEuPathDB" id="MicrosporidiaDB:H312_01823"/>
<accession>A0A059F0R2</accession>
<dbReference type="Proteomes" id="UP000030655">
    <property type="component" value="Unassembled WGS sequence"/>
</dbReference>
<organism evidence="1 2">
    <name type="scientific">Anncaliia algerae PRA339</name>
    <dbReference type="NCBI Taxonomy" id="1288291"/>
    <lineage>
        <taxon>Eukaryota</taxon>
        <taxon>Fungi</taxon>
        <taxon>Fungi incertae sedis</taxon>
        <taxon>Microsporidia</taxon>
        <taxon>Tubulinosematoidea</taxon>
        <taxon>Tubulinosematidae</taxon>
        <taxon>Anncaliia</taxon>
    </lineage>
</organism>
<evidence type="ECO:0000313" key="1">
    <source>
        <dbReference type="EMBL" id="KCZ80765.1"/>
    </source>
</evidence>
<dbReference type="HOGENOM" id="CLU_1402121_0_0_1"/>
<sequence>MADILIYTFLIAKASFSNVLQYNKLLLICENEYNSCKVSFLKEIEENLGEEIRIIVEQSIKFCPEFRKSIFHQYNLKPALSNIPIVKLILRIVRDIVDKFFLLDDDERILINNNPNNAIFREKLRKLYDKLIIYYKSKDTVVLKLLEIMDLRQFTNSITLEDIFVFEEFIQDMCAEHYCNIFNILIQVAEKHLN</sequence>
<reference evidence="2" key="1">
    <citation type="submission" date="2013-02" db="EMBL/GenBank/DDBJ databases">
        <authorList>
            <consortium name="The Broad Institute Genome Sequencing Platform"/>
            <person name="Cuomo C."/>
            <person name="Becnel J."/>
            <person name="Sanscrainte N."/>
            <person name="Walker B."/>
            <person name="Young S.K."/>
            <person name="Zeng Q."/>
            <person name="Gargeya S."/>
            <person name="Fitzgerald M."/>
            <person name="Haas B."/>
            <person name="Abouelleil A."/>
            <person name="Alvarado L."/>
            <person name="Arachchi H.M."/>
            <person name="Berlin A.M."/>
            <person name="Chapman S.B."/>
            <person name="Dewar J."/>
            <person name="Goldberg J."/>
            <person name="Griggs A."/>
            <person name="Gujja S."/>
            <person name="Hansen M."/>
            <person name="Howarth C."/>
            <person name="Imamovic A."/>
            <person name="Larimer J."/>
            <person name="McCowan C."/>
            <person name="Murphy C."/>
            <person name="Neiman D."/>
            <person name="Pearson M."/>
            <person name="Priest M."/>
            <person name="Roberts A."/>
            <person name="Saif S."/>
            <person name="Shea T."/>
            <person name="Sisk P."/>
            <person name="Sykes S."/>
            <person name="Wortman J."/>
            <person name="Nusbaum C."/>
            <person name="Birren B."/>
        </authorList>
    </citation>
    <scope>NUCLEOTIDE SEQUENCE [LARGE SCALE GENOMIC DNA]</scope>
    <source>
        <strain evidence="2">PRA339</strain>
    </source>
</reference>
<name>A0A059F0R2_9MICR</name>
<reference evidence="1 2" key="2">
    <citation type="submission" date="2014-03" db="EMBL/GenBank/DDBJ databases">
        <title>The Genome Sequence of Anncaliia algerae insect isolate PRA339.</title>
        <authorList>
            <consortium name="The Broad Institute Genome Sequencing Platform"/>
            <consortium name="The Broad Institute Genome Sequencing Center for Infectious Disease"/>
            <person name="Cuomo C."/>
            <person name="Becnel J."/>
            <person name="Sanscrainte N."/>
            <person name="Walker B."/>
            <person name="Young S.K."/>
            <person name="Zeng Q."/>
            <person name="Gargeya S."/>
            <person name="Fitzgerald M."/>
            <person name="Haas B."/>
            <person name="Abouelleil A."/>
            <person name="Alvarado L."/>
            <person name="Arachchi H.M."/>
            <person name="Berlin A.M."/>
            <person name="Chapman S.B."/>
            <person name="Dewar J."/>
            <person name="Goldberg J."/>
            <person name="Griggs A."/>
            <person name="Gujja S."/>
            <person name="Hansen M."/>
            <person name="Howarth C."/>
            <person name="Imamovic A."/>
            <person name="Larimer J."/>
            <person name="McCowan C."/>
            <person name="Murphy C."/>
            <person name="Neiman D."/>
            <person name="Pearson M."/>
            <person name="Priest M."/>
            <person name="Roberts A."/>
            <person name="Saif S."/>
            <person name="Shea T."/>
            <person name="Sisk P."/>
            <person name="Sykes S."/>
            <person name="Wortman J."/>
            <person name="Nusbaum C."/>
            <person name="Birren B."/>
        </authorList>
    </citation>
    <scope>NUCLEOTIDE SEQUENCE [LARGE SCALE GENOMIC DNA]</scope>
    <source>
        <strain evidence="1 2">PRA339</strain>
    </source>
</reference>
<proteinExistence type="predicted"/>
<dbReference type="EMBL" id="KK365163">
    <property type="protein sequence ID" value="KCZ80765.1"/>
    <property type="molecule type" value="Genomic_DNA"/>
</dbReference>
<gene>
    <name evidence="1" type="ORF">H312_01823</name>
</gene>
<evidence type="ECO:0000313" key="2">
    <source>
        <dbReference type="Proteomes" id="UP000030655"/>
    </source>
</evidence>
<dbReference type="AlphaFoldDB" id="A0A059F0R2"/>
<protein>
    <submittedName>
        <fullName evidence="1">Uncharacterized protein</fullName>
    </submittedName>
</protein>
<keyword evidence="2" id="KW-1185">Reference proteome</keyword>